<dbReference type="EMBL" id="JBHTCR010000002">
    <property type="protein sequence ID" value="MFC7345998.1"/>
    <property type="molecule type" value="Genomic_DNA"/>
</dbReference>
<comment type="caution">
    <text evidence="1">The sequence shown here is derived from an EMBL/GenBank/DDBJ whole genome shotgun (WGS) entry which is preliminary data.</text>
</comment>
<organism evidence="1 2">
    <name type="scientific">Chryseobacterium zhengzhouense</name>
    <dbReference type="NCBI Taxonomy" id="1636086"/>
    <lineage>
        <taxon>Bacteria</taxon>
        <taxon>Pseudomonadati</taxon>
        <taxon>Bacteroidota</taxon>
        <taxon>Flavobacteriia</taxon>
        <taxon>Flavobacteriales</taxon>
        <taxon>Weeksellaceae</taxon>
        <taxon>Chryseobacterium group</taxon>
        <taxon>Chryseobacterium</taxon>
    </lineage>
</organism>
<sequence length="82" mass="9832">MEYQIEESWSKDCKAWTYFESESDDQDVIGAKAVKLIQDSHQRKLERAKNDPFANTDPSKPRLIIREYPVRKEGIRFTVRWR</sequence>
<reference evidence="2" key="1">
    <citation type="journal article" date="2019" name="Int. J. Syst. Evol. Microbiol.">
        <title>The Global Catalogue of Microorganisms (GCM) 10K type strain sequencing project: providing services to taxonomists for standard genome sequencing and annotation.</title>
        <authorList>
            <consortium name="The Broad Institute Genomics Platform"/>
            <consortium name="The Broad Institute Genome Sequencing Center for Infectious Disease"/>
            <person name="Wu L."/>
            <person name="Ma J."/>
        </authorList>
    </citation>
    <scope>NUCLEOTIDE SEQUENCE [LARGE SCALE GENOMIC DNA]</scope>
    <source>
        <strain evidence="2">CCUG 54781</strain>
    </source>
</reference>
<evidence type="ECO:0000313" key="2">
    <source>
        <dbReference type="Proteomes" id="UP001596550"/>
    </source>
</evidence>
<proteinExistence type="predicted"/>
<name>A0ABW2LWB3_9FLAO</name>
<dbReference type="Proteomes" id="UP001596550">
    <property type="component" value="Unassembled WGS sequence"/>
</dbReference>
<gene>
    <name evidence="1" type="ORF">ACFQO9_04605</name>
</gene>
<protein>
    <submittedName>
        <fullName evidence="1">Uncharacterized protein</fullName>
    </submittedName>
</protein>
<evidence type="ECO:0000313" key="1">
    <source>
        <dbReference type="EMBL" id="MFC7345998.1"/>
    </source>
</evidence>
<accession>A0ABW2LWB3</accession>
<dbReference type="RefSeq" id="WP_378174462.1">
    <property type="nucleotide sequence ID" value="NZ_JBHTCR010000002.1"/>
</dbReference>
<keyword evidence="2" id="KW-1185">Reference proteome</keyword>